<dbReference type="RefSeq" id="WP_008630475.1">
    <property type="nucleotide sequence ID" value="NZ_JAKEVZ010000010.1"/>
</dbReference>
<accession>A0ABS9BVN5</accession>
<evidence type="ECO:0000313" key="2">
    <source>
        <dbReference type="EMBL" id="MCF1752128.1"/>
    </source>
</evidence>
<feature type="chain" id="PRO_5046745185" description="Lipoprotein" evidence="1">
    <location>
        <begin position="19"/>
        <end position="201"/>
    </location>
</feature>
<evidence type="ECO:0000256" key="1">
    <source>
        <dbReference type="SAM" id="SignalP"/>
    </source>
</evidence>
<dbReference type="PROSITE" id="PS51257">
    <property type="entry name" value="PROKAR_LIPOPROTEIN"/>
    <property type="match status" value="1"/>
</dbReference>
<evidence type="ECO:0000313" key="3">
    <source>
        <dbReference type="Proteomes" id="UP001201449"/>
    </source>
</evidence>
<dbReference type="Proteomes" id="UP001201449">
    <property type="component" value="Unassembled WGS sequence"/>
</dbReference>
<organism evidence="2 3">
    <name type="scientific">Mariniradius sediminis</name>
    <dbReference type="NCBI Taxonomy" id="2909237"/>
    <lineage>
        <taxon>Bacteria</taxon>
        <taxon>Pseudomonadati</taxon>
        <taxon>Bacteroidota</taxon>
        <taxon>Cytophagia</taxon>
        <taxon>Cytophagales</taxon>
        <taxon>Cyclobacteriaceae</taxon>
        <taxon>Mariniradius</taxon>
    </lineage>
</organism>
<dbReference type="EMBL" id="JAKEVZ010000010">
    <property type="protein sequence ID" value="MCF1752128.1"/>
    <property type="molecule type" value="Genomic_DNA"/>
</dbReference>
<keyword evidence="1" id="KW-0732">Signal</keyword>
<proteinExistence type="predicted"/>
<feature type="signal peptide" evidence="1">
    <location>
        <begin position="1"/>
        <end position="18"/>
    </location>
</feature>
<comment type="caution">
    <text evidence="2">The sequence shown here is derived from an EMBL/GenBank/DDBJ whole genome shotgun (WGS) entry which is preliminary data.</text>
</comment>
<keyword evidence="3" id="KW-1185">Reference proteome</keyword>
<reference evidence="2 3" key="1">
    <citation type="submission" date="2022-01" db="EMBL/GenBank/DDBJ databases">
        <title>Mariniradius saccharolyticus sp. nov., isolated from sediment of a river.</title>
        <authorList>
            <person name="Liu H."/>
        </authorList>
    </citation>
    <scope>NUCLEOTIDE SEQUENCE [LARGE SCALE GENOMIC DNA]</scope>
    <source>
        <strain evidence="2 3">RY-2</strain>
    </source>
</reference>
<protein>
    <recommendedName>
        <fullName evidence="4">Lipoprotein</fullName>
    </recommendedName>
</protein>
<sequence length="201" mass="21880">MKKANLAFILLLSFTAMMVFSSCKSEDPEEENEGEVITEVTLRFTEVDPVAGLGTPFEVKASDPQGLESGSAPTIGTINLTKGKTYRLEISLFNGIANEDITEEIEEEKEEHQFYFLGTAFVGSPVGAYTYGDEDANGNPVGLLGAVTLIPTPGFNNATFRLILRHDLDKNFPGANNPHWQNFTQAGGETDLDISFPLVLN</sequence>
<name>A0ABS9BVN5_9BACT</name>
<evidence type="ECO:0008006" key="4">
    <source>
        <dbReference type="Google" id="ProtNLM"/>
    </source>
</evidence>
<gene>
    <name evidence="2" type="ORF">L0U89_13735</name>
</gene>